<keyword evidence="2" id="KW-0812">Transmembrane</keyword>
<accession>A0A916TXY8</accession>
<proteinExistence type="predicted"/>
<feature type="transmembrane region" description="Helical" evidence="2">
    <location>
        <begin position="6"/>
        <end position="30"/>
    </location>
</feature>
<dbReference type="EMBL" id="BMGG01000001">
    <property type="protein sequence ID" value="GGC50215.1"/>
    <property type="molecule type" value="Genomic_DNA"/>
</dbReference>
<feature type="compositionally biased region" description="Basic and acidic residues" evidence="1">
    <location>
        <begin position="141"/>
        <end position="152"/>
    </location>
</feature>
<name>A0A916TXY8_9HYPH</name>
<keyword evidence="2" id="KW-0472">Membrane</keyword>
<organism evidence="3 4">
    <name type="scientific">Chelatococcus reniformis</name>
    <dbReference type="NCBI Taxonomy" id="1494448"/>
    <lineage>
        <taxon>Bacteria</taxon>
        <taxon>Pseudomonadati</taxon>
        <taxon>Pseudomonadota</taxon>
        <taxon>Alphaproteobacteria</taxon>
        <taxon>Hyphomicrobiales</taxon>
        <taxon>Chelatococcaceae</taxon>
        <taxon>Chelatococcus</taxon>
    </lineage>
</organism>
<comment type="caution">
    <text evidence="3">The sequence shown here is derived from an EMBL/GenBank/DDBJ whole genome shotgun (WGS) entry which is preliminary data.</text>
</comment>
<evidence type="ECO:0000256" key="1">
    <source>
        <dbReference type="SAM" id="MobiDB-lite"/>
    </source>
</evidence>
<reference evidence="3" key="1">
    <citation type="journal article" date="2014" name="Int. J. Syst. Evol. Microbiol.">
        <title>Complete genome sequence of Corynebacterium casei LMG S-19264T (=DSM 44701T), isolated from a smear-ripened cheese.</title>
        <authorList>
            <consortium name="US DOE Joint Genome Institute (JGI-PGF)"/>
            <person name="Walter F."/>
            <person name="Albersmeier A."/>
            <person name="Kalinowski J."/>
            <person name="Ruckert C."/>
        </authorList>
    </citation>
    <scope>NUCLEOTIDE SEQUENCE</scope>
    <source>
        <strain evidence="3">CGMCC 1.12919</strain>
    </source>
</reference>
<dbReference type="Proteomes" id="UP000637002">
    <property type="component" value="Unassembled WGS sequence"/>
</dbReference>
<evidence type="ECO:0000256" key="2">
    <source>
        <dbReference type="SAM" id="Phobius"/>
    </source>
</evidence>
<gene>
    <name evidence="3" type="ORF">GCM10010994_06660</name>
</gene>
<evidence type="ECO:0000313" key="3">
    <source>
        <dbReference type="EMBL" id="GGC50215.1"/>
    </source>
</evidence>
<sequence>MKTMNIAVKLLMPNTTMAIGIQAIGAIGAIRRRMGEISIVTVRDIPMQTPVTTAATNEIAIPHMTRNRLDMTACQIGTAWEPSPTLNELSASELRNTDGGGATAAIAVPCCRPMYSQAARTVHTDKVPSTTARIRSPPRRVVAETRRGSSLT</sequence>
<keyword evidence="2" id="KW-1133">Transmembrane helix</keyword>
<evidence type="ECO:0000313" key="4">
    <source>
        <dbReference type="Proteomes" id="UP000637002"/>
    </source>
</evidence>
<keyword evidence="4" id="KW-1185">Reference proteome</keyword>
<dbReference type="AlphaFoldDB" id="A0A916TXY8"/>
<protein>
    <submittedName>
        <fullName evidence="3">Uncharacterized protein</fullName>
    </submittedName>
</protein>
<feature type="region of interest" description="Disordered" evidence="1">
    <location>
        <begin position="124"/>
        <end position="152"/>
    </location>
</feature>
<reference evidence="3" key="2">
    <citation type="submission" date="2020-09" db="EMBL/GenBank/DDBJ databases">
        <authorList>
            <person name="Sun Q."/>
            <person name="Zhou Y."/>
        </authorList>
    </citation>
    <scope>NUCLEOTIDE SEQUENCE</scope>
    <source>
        <strain evidence="3">CGMCC 1.12919</strain>
    </source>
</reference>